<gene>
    <name evidence="1" type="ORF">SAMN05216552_1018122</name>
</gene>
<keyword evidence="2" id="KW-1185">Reference proteome</keyword>
<name>A0A1I7KQ44_9BURK</name>
<accession>A0A1I7KQ44</accession>
<organism evidence="1 2">
    <name type="scientific">Pseudoduganella namucuonensis</name>
    <dbReference type="NCBI Taxonomy" id="1035707"/>
    <lineage>
        <taxon>Bacteria</taxon>
        <taxon>Pseudomonadati</taxon>
        <taxon>Pseudomonadota</taxon>
        <taxon>Betaproteobacteria</taxon>
        <taxon>Burkholderiales</taxon>
        <taxon>Oxalobacteraceae</taxon>
        <taxon>Telluria group</taxon>
        <taxon>Pseudoduganella</taxon>
    </lineage>
</organism>
<dbReference type="RefSeq" id="WP_093557175.1">
    <property type="nucleotide sequence ID" value="NZ_FPBO01000018.1"/>
</dbReference>
<sequence>MSATSNATALTRAEHLAVLAAITSEECGLRHAIHKAEAAEDVAVANGLRRSLADLQAALGKVARMSDTFSVQGLDRGDVRNLACLVRQKVDSLDDVSCEFASVGFGEGADALSALSKRWGVIMEALDRAAA</sequence>
<dbReference type="Proteomes" id="UP000199391">
    <property type="component" value="Unassembled WGS sequence"/>
</dbReference>
<evidence type="ECO:0000313" key="1">
    <source>
        <dbReference type="EMBL" id="SFU99531.1"/>
    </source>
</evidence>
<dbReference type="EMBL" id="FPBO01000018">
    <property type="protein sequence ID" value="SFU99531.1"/>
    <property type="molecule type" value="Genomic_DNA"/>
</dbReference>
<protein>
    <submittedName>
        <fullName evidence="1">Uncharacterized protein</fullName>
    </submittedName>
</protein>
<reference evidence="2" key="1">
    <citation type="submission" date="2016-10" db="EMBL/GenBank/DDBJ databases">
        <authorList>
            <person name="Varghese N."/>
            <person name="Submissions S."/>
        </authorList>
    </citation>
    <scope>NUCLEOTIDE SEQUENCE [LARGE SCALE GENOMIC DNA]</scope>
    <source>
        <strain evidence="2">CGMCC 1.11014</strain>
    </source>
</reference>
<dbReference type="AlphaFoldDB" id="A0A1I7KQ44"/>
<dbReference type="STRING" id="1035707.SAMN05216552_1018122"/>
<proteinExistence type="predicted"/>
<evidence type="ECO:0000313" key="2">
    <source>
        <dbReference type="Proteomes" id="UP000199391"/>
    </source>
</evidence>